<reference evidence="2 3" key="1">
    <citation type="journal article" date="2015" name="Nature">
        <title>rRNA introns, odd ribosomes, and small enigmatic genomes across a large radiation of phyla.</title>
        <authorList>
            <person name="Brown C.T."/>
            <person name="Hug L.A."/>
            <person name="Thomas B.C."/>
            <person name="Sharon I."/>
            <person name="Castelle C.J."/>
            <person name="Singh A."/>
            <person name="Wilkins M.J."/>
            <person name="Williams K.H."/>
            <person name="Banfield J.F."/>
        </authorList>
    </citation>
    <scope>NUCLEOTIDE SEQUENCE [LARGE SCALE GENOMIC DNA]</scope>
</reference>
<accession>A0A0G1UBS0</accession>
<sequence length="214" mass="24537">MAETTLPAQQFVEIQEIRDGVLYLKRGGLRRILIVSGVNFDLKSESEQNLILNSFQNFLNTLDFGVQFFVHSRKVNIDAYLEKMRGRSQAEQNELLKIQIDEYVSFIKSFVEQNAIIAKSFFLVIPYEPIALSGEVSGIFSLFKKTPKKAEQEKTTSDNNLEQLSHRVDQVISGLEQIGLRATTLNDEELIELFYNLYNPQLIEKKGLEIAKEK</sequence>
<name>A0A0G1UBS0_9BACT</name>
<comment type="caution">
    <text evidence="2">The sequence shown here is derived from an EMBL/GenBank/DDBJ whole genome shotgun (WGS) entry which is preliminary data.</text>
</comment>
<dbReference type="InterPro" id="IPR058596">
    <property type="entry name" value="TraC-like_dom"/>
</dbReference>
<evidence type="ECO:0000259" key="1">
    <source>
        <dbReference type="Pfam" id="PF26593"/>
    </source>
</evidence>
<dbReference type="AlphaFoldDB" id="A0A0G1UBS0"/>
<protein>
    <recommendedName>
        <fullName evidence="1">TraC-like domain-containing protein</fullName>
    </recommendedName>
</protein>
<organism evidence="2 3">
    <name type="scientific">Candidatus Jorgensenbacteria bacterium GW2011_GWA1_48_11</name>
    <dbReference type="NCBI Taxonomy" id="1618660"/>
    <lineage>
        <taxon>Bacteria</taxon>
        <taxon>Candidatus Joergenseniibacteriota</taxon>
    </lineage>
</organism>
<evidence type="ECO:0000313" key="2">
    <source>
        <dbReference type="EMBL" id="KKU91577.1"/>
    </source>
</evidence>
<evidence type="ECO:0000313" key="3">
    <source>
        <dbReference type="Proteomes" id="UP000034956"/>
    </source>
</evidence>
<proteinExistence type="predicted"/>
<feature type="domain" description="TraC-like" evidence="1">
    <location>
        <begin position="33"/>
        <end position="198"/>
    </location>
</feature>
<dbReference type="Proteomes" id="UP000034956">
    <property type="component" value="Unassembled WGS sequence"/>
</dbReference>
<dbReference type="Pfam" id="PF26593">
    <property type="entry name" value="TraC-like"/>
    <property type="match status" value="1"/>
</dbReference>
<dbReference type="EMBL" id="LCPF01000001">
    <property type="protein sequence ID" value="KKU91577.1"/>
    <property type="molecule type" value="Genomic_DNA"/>
</dbReference>
<gene>
    <name evidence="2" type="ORF">UY23_C0001G0183</name>
</gene>